<keyword evidence="10" id="KW-1133">Transmembrane helix</keyword>
<comment type="caution">
    <text evidence="12">The sequence shown here is derived from an EMBL/GenBank/DDBJ whole genome shotgun (WGS) entry which is preliminary data.</text>
</comment>
<proteinExistence type="predicted"/>
<dbReference type="InterPro" id="IPR011009">
    <property type="entry name" value="Kinase-like_dom_sf"/>
</dbReference>
<dbReference type="Pfam" id="PF00069">
    <property type="entry name" value="Pkinase"/>
    <property type="match status" value="1"/>
</dbReference>
<keyword evidence="13" id="KW-1185">Reference proteome</keyword>
<evidence type="ECO:0000313" key="12">
    <source>
        <dbReference type="EMBL" id="ORJ54339.1"/>
    </source>
</evidence>
<reference evidence="12 13" key="1">
    <citation type="submission" date="2017-03" db="EMBL/GenBank/DDBJ databases">
        <title>Genomic insights into Mycobacterium simiae human colonization.</title>
        <authorList>
            <person name="Steffani J.L."/>
            <person name="Brunck M.E."/>
            <person name="Cruz E."/>
            <person name="Montiel R."/>
            <person name="Barona F."/>
        </authorList>
    </citation>
    <scope>NUCLEOTIDE SEQUENCE [LARGE SCALE GENOMIC DNA]</scope>
    <source>
        <strain evidence="12 13">MsiGto</strain>
    </source>
</reference>
<dbReference type="InterPro" id="IPR008271">
    <property type="entry name" value="Ser/Thr_kinase_AS"/>
</dbReference>
<organism evidence="12 13">
    <name type="scientific">Mycobacterium simiae</name>
    <name type="common">Mycobacterium habana</name>
    <dbReference type="NCBI Taxonomy" id="1784"/>
    <lineage>
        <taxon>Bacteria</taxon>
        <taxon>Bacillati</taxon>
        <taxon>Actinomycetota</taxon>
        <taxon>Actinomycetes</taxon>
        <taxon>Mycobacteriales</taxon>
        <taxon>Mycobacteriaceae</taxon>
        <taxon>Mycobacterium</taxon>
        <taxon>Mycobacterium simiae complex</taxon>
    </lineage>
</organism>
<evidence type="ECO:0000256" key="6">
    <source>
        <dbReference type="ARBA" id="ARBA00022840"/>
    </source>
</evidence>
<keyword evidence="6" id="KW-0067">ATP-binding</keyword>
<name>A0A1X0XN52_MYCSI</name>
<dbReference type="EC" id="2.7.11.1" evidence="1"/>
<accession>A0A1X0XN52</accession>
<evidence type="ECO:0000259" key="11">
    <source>
        <dbReference type="PROSITE" id="PS50011"/>
    </source>
</evidence>
<dbReference type="Gene3D" id="3.30.200.20">
    <property type="entry name" value="Phosphorylase Kinase, domain 1"/>
    <property type="match status" value="1"/>
</dbReference>
<evidence type="ECO:0000256" key="8">
    <source>
        <dbReference type="ARBA" id="ARBA00048679"/>
    </source>
</evidence>
<keyword evidence="10" id="KW-0472">Membrane</keyword>
<dbReference type="Gene3D" id="1.10.510.10">
    <property type="entry name" value="Transferase(Phosphotransferase) domain 1"/>
    <property type="match status" value="1"/>
</dbReference>
<feature type="compositionally biased region" description="Pro residues" evidence="9">
    <location>
        <begin position="300"/>
        <end position="338"/>
    </location>
</feature>
<keyword evidence="5" id="KW-0418">Kinase</keyword>
<dbReference type="GO" id="GO:0004674">
    <property type="term" value="F:protein serine/threonine kinase activity"/>
    <property type="evidence" value="ECO:0007669"/>
    <property type="project" value="UniProtKB-KW"/>
</dbReference>
<keyword evidence="4" id="KW-0547">Nucleotide-binding</keyword>
<sequence length="683" mass="72403">MPLSEGASFAGYTVVRLLGAGEMGEVYLARHPRLPRLEALKVLRADLSADPNFQKRFIREADRASQLWHPHIVAVHDRGEFSGQLWIAMDYVNGPNLDTVLTQRQGLGLPPAEVLAVVSAVGAALDHAHQLGLLHRDVKPANIMISHPDDGSTPRILLSDFGIARPADDNDVTASLMTDTIKTLGTFTYAAPELLRGATLDGRADQYALAATAYHLLTGVPPFSDTDPISVIHAHLTSPPPRPGNTRPDLAITDVVFVHAMAKDPTQRFPRCSDFAAALTSQLQSPAPGALPLPTSTPLAPTPPPTFAPTTSPPWPGPHPAFPPPTAPRYPTPPPQRAPKPRRSRKRLVASAVSALAVVALLVGGGIFAVAKFSGPDAAQRAAQDREAARLVGQHYLEALATGDAQTAVSLSSQQPATPQLLTDKALVDELSATPISAITATNDAARNPDASPDTQRVVLSARFGLTPSQAVITVHKKDGQWKLDTTTIAVTITAPPNSAAAMKALVVAGALTNGASTISVFPGTPHVSSSNRYIDITADTTPLMLEALTAADPPTITPAIALNDVGRQVSLETVDRRAHYCYAGAAPPEGCCPPEGCRQVVTTGPNAIDNDSLNLDSLETTDNMHYDLDANTLRVHVTGVLHYRAHATQQGRPVNLHETIPVDGGVDLSTQPPVFLRRQELK</sequence>
<dbReference type="SMART" id="SM00220">
    <property type="entry name" value="S_TKc"/>
    <property type="match status" value="1"/>
</dbReference>
<dbReference type="PROSITE" id="PS50011">
    <property type="entry name" value="PROTEIN_KINASE_DOM"/>
    <property type="match status" value="1"/>
</dbReference>
<evidence type="ECO:0000256" key="2">
    <source>
        <dbReference type="ARBA" id="ARBA00022527"/>
    </source>
</evidence>
<dbReference type="PANTHER" id="PTHR43289">
    <property type="entry name" value="MITOGEN-ACTIVATED PROTEIN KINASE KINASE KINASE 20-RELATED"/>
    <property type="match status" value="1"/>
</dbReference>
<evidence type="ECO:0000256" key="10">
    <source>
        <dbReference type="SAM" id="Phobius"/>
    </source>
</evidence>
<evidence type="ECO:0000256" key="5">
    <source>
        <dbReference type="ARBA" id="ARBA00022777"/>
    </source>
</evidence>
<dbReference type="Proteomes" id="UP000193040">
    <property type="component" value="Unassembled WGS sequence"/>
</dbReference>
<gene>
    <name evidence="12" type="ORF">B5M45_27280</name>
</gene>
<dbReference type="EMBL" id="MZZM01000034">
    <property type="protein sequence ID" value="ORJ54339.1"/>
    <property type="molecule type" value="Genomic_DNA"/>
</dbReference>
<dbReference type="PROSITE" id="PS00108">
    <property type="entry name" value="PROTEIN_KINASE_ST"/>
    <property type="match status" value="1"/>
</dbReference>
<dbReference type="AlphaFoldDB" id="A0A1X0XN52"/>
<keyword evidence="3" id="KW-0808">Transferase</keyword>
<evidence type="ECO:0000256" key="7">
    <source>
        <dbReference type="ARBA" id="ARBA00047899"/>
    </source>
</evidence>
<feature type="region of interest" description="Disordered" evidence="9">
    <location>
        <begin position="286"/>
        <end position="346"/>
    </location>
</feature>
<comment type="catalytic activity">
    <reaction evidence="7">
        <text>L-threonyl-[protein] + ATP = O-phospho-L-threonyl-[protein] + ADP + H(+)</text>
        <dbReference type="Rhea" id="RHEA:46608"/>
        <dbReference type="Rhea" id="RHEA-COMP:11060"/>
        <dbReference type="Rhea" id="RHEA-COMP:11605"/>
        <dbReference type="ChEBI" id="CHEBI:15378"/>
        <dbReference type="ChEBI" id="CHEBI:30013"/>
        <dbReference type="ChEBI" id="CHEBI:30616"/>
        <dbReference type="ChEBI" id="CHEBI:61977"/>
        <dbReference type="ChEBI" id="CHEBI:456216"/>
        <dbReference type="EC" id="2.7.11.1"/>
    </reaction>
</comment>
<dbReference type="FunFam" id="3.30.200.20:FF:000035">
    <property type="entry name" value="Serine/threonine protein kinase Stk1"/>
    <property type="match status" value="1"/>
</dbReference>
<dbReference type="GO" id="GO:0080090">
    <property type="term" value="P:regulation of primary metabolic process"/>
    <property type="evidence" value="ECO:0007669"/>
    <property type="project" value="UniProtKB-ARBA"/>
</dbReference>
<dbReference type="SUPFAM" id="SSF56112">
    <property type="entry name" value="Protein kinase-like (PK-like)"/>
    <property type="match status" value="1"/>
</dbReference>
<dbReference type="InterPro" id="IPR000719">
    <property type="entry name" value="Prot_kinase_dom"/>
</dbReference>
<feature type="transmembrane region" description="Helical" evidence="10">
    <location>
        <begin position="348"/>
        <end position="371"/>
    </location>
</feature>
<dbReference type="PANTHER" id="PTHR43289:SF6">
    <property type="entry name" value="SERINE_THREONINE-PROTEIN KINASE NEKL-3"/>
    <property type="match status" value="1"/>
</dbReference>
<evidence type="ECO:0000256" key="3">
    <source>
        <dbReference type="ARBA" id="ARBA00022679"/>
    </source>
</evidence>
<evidence type="ECO:0000256" key="4">
    <source>
        <dbReference type="ARBA" id="ARBA00022741"/>
    </source>
</evidence>
<feature type="compositionally biased region" description="Low complexity" evidence="9">
    <location>
        <begin position="286"/>
        <end position="299"/>
    </location>
</feature>
<feature type="domain" description="Protein kinase" evidence="11">
    <location>
        <begin position="12"/>
        <end position="280"/>
    </location>
</feature>
<evidence type="ECO:0000313" key="13">
    <source>
        <dbReference type="Proteomes" id="UP000193040"/>
    </source>
</evidence>
<keyword evidence="10" id="KW-0812">Transmembrane</keyword>
<dbReference type="GO" id="GO:0005524">
    <property type="term" value="F:ATP binding"/>
    <property type="evidence" value="ECO:0007669"/>
    <property type="project" value="UniProtKB-KW"/>
</dbReference>
<keyword evidence="2" id="KW-0723">Serine/threonine-protein kinase</keyword>
<evidence type="ECO:0000256" key="9">
    <source>
        <dbReference type="SAM" id="MobiDB-lite"/>
    </source>
</evidence>
<protein>
    <recommendedName>
        <fullName evidence="1">non-specific serine/threonine protein kinase</fullName>
        <ecNumber evidence="1">2.7.11.1</ecNumber>
    </recommendedName>
</protein>
<evidence type="ECO:0000256" key="1">
    <source>
        <dbReference type="ARBA" id="ARBA00012513"/>
    </source>
</evidence>
<dbReference type="CDD" id="cd14014">
    <property type="entry name" value="STKc_PknB_like"/>
    <property type="match status" value="1"/>
</dbReference>
<comment type="catalytic activity">
    <reaction evidence="8">
        <text>L-seryl-[protein] + ATP = O-phospho-L-seryl-[protein] + ADP + H(+)</text>
        <dbReference type="Rhea" id="RHEA:17989"/>
        <dbReference type="Rhea" id="RHEA-COMP:9863"/>
        <dbReference type="Rhea" id="RHEA-COMP:11604"/>
        <dbReference type="ChEBI" id="CHEBI:15378"/>
        <dbReference type="ChEBI" id="CHEBI:29999"/>
        <dbReference type="ChEBI" id="CHEBI:30616"/>
        <dbReference type="ChEBI" id="CHEBI:83421"/>
        <dbReference type="ChEBI" id="CHEBI:456216"/>
        <dbReference type="EC" id="2.7.11.1"/>
    </reaction>
</comment>